<sequence length="395" mass="44806">MKHKAKAVILGSNYFIGLSVIRCLGANGVYTVAMDYAKENTYASKSRYLKEQRIIPHYRHEEEAALRELIDYAERQEAKPVLFPCGDPYVEFVDRHLDVLRGYYLLNMTDQGFWSSVMDKAFLHKLAARHGVLVPETAHPSEPDFEATVADRIGFPCIVKPADSASFVSIFRVKMFKCFDLAELRASIAKAEEAGMDVVAQRIVPGFDDQMYTYDAYVNQSGKVTHWMTCRKLRQYPINFGASTFTRQQHVPELNAIGAPFLEAIGYRGFAEIEFKRDAGNGRFYLIEVNARTTTLNVLLRKCGINFPMLAYAELTGGEIGTNAVTRDTGIVFNYLYEDILSARAYIRAKQLSRGQVLRSYFVRQAPAIWSVRDPAPGFHFLLMLLRKAKRRLTG</sequence>
<keyword evidence="1" id="KW-0067">ATP-binding</keyword>
<dbReference type="Proteomes" id="UP000665561">
    <property type="component" value="Unassembled WGS sequence"/>
</dbReference>
<reference evidence="3 4" key="1">
    <citation type="submission" date="2020-01" db="EMBL/GenBank/DDBJ databases">
        <title>Paenibacillus soybeanensis sp. nov. isolated from the nodules of soybean (Glycine max(L.) Merr).</title>
        <authorList>
            <person name="Wang H."/>
        </authorList>
    </citation>
    <scope>NUCLEOTIDE SEQUENCE [LARGE SCALE GENOMIC DNA]</scope>
    <source>
        <strain evidence="3 4">T1</strain>
    </source>
</reference>
<dbReference type="InterPro" id="IPR011761">
    <property type="entry name" value="ATP-grasp"/>
</dbReference>
<name>A0ABW9Y0K4_9BACL</name>
<keyword evidence="3" id="KW-0436">Ligase</keyword>
<evidence type="ECO:0000259" key="2">
    <source>
        <dbReference type="PROSITE" id="PS50975"/>
    </source>
</evidence>
<comment type="caution">
    <text evidence="3">The sequence shown here is derived from an EMBL/GenBank/DDBJ whole genome shotgun (WGS) entry which is preliminary data.</text>
</comment>
<dbReference type="Gene3D" id="3.30.1490.20">
    <property type="entry name" value="ATP-grasp fold, A domain"/>
    <property type="match status" value="1"/>
</dbReference>
<gene>
    <name evidence="3" type="ORF">GT019_29165</name>
</gene>
<evidence type="ECO:0000256" key="1">
    <source>
        <dbReference type="PROSITE-ProRule" id="PRU00409"/>
    </source>
</evidence>
<dbReference type="RefSeq" id="WP_161746978.1">
    <property type="nucleotide sequence ID" value="NZ_JAAAMV010000033.1"/>
</dbReference>
<dbReference type="EMBL" id="JAAAMV010000033">
    <property type="protein sequence ID" value="NBD27957.1"/>
    <property type="molecule type" value="Genomic_DNA"/>
</dbReference>
<proteinExistence type="predicted"/>
<feature type="domain" description="ATP-grasp" evidence="2">
    <location>
        <begin position="124"/>
        <end position="316"/>
    </location>
</feature>
<dbReference type="SUPFAM" id="SSF56059">
    <property type="entry name" value="Glutathione synthetase ATP-binding domain-like"/>
    <property type="match status" value="1"/>
</dbReference>
<evidence type="ECO:0000313" key="4">
    <source>
        <dbReference type="Proteomes" id="UP000665561"/>
    </source>
</evidence>
<organism evidence="3 4">
    <name type="scientific">Paenibacillus glycinis</name>
    <dbReference type="NCBI Taxonomy" id="2697035"/>
    <lineage>
        <taxon>Bacteria</taxon>
        <taxon>Bacillati</taxon>
        <taxon>Bacillota</taxon>
        <taxon>Bacilli</taxon>
        <taxon>Bacillales</taxon>
        <taxon>Paenibacillaceae</taxon>
        <taxon>Paenibacillus</taxon>
    </lineage>
</organism>
<keyword evidence="1" id="KW-0547">Nucleotide-binding</keyword>
<keyword evidence="4" id="KW-1185">Reference proteome</keyword>
<dbReference type="PROSITE" id="PS50975">
    <property type="entry name" value="ATP_GRASP"/>
    <property type="match status" value="1"/>
</dbReference>
<dbReference type="Gene3D" id="3.30.470.20">
    <property type="entry name" value="ATP-grasp fold, B domain"/>
    <property type="match status" value="1"/>
</dbReference>
<accession>A0ABW9Y0K4</accession>
<evidence type="ECO:0000313" key="3">
    <source>
        <dbReference type="EMBL" id="NBD27957.1"/>
    </source>
</evidence>
<dbReference type="InterPro" id="IPR013815">
    <property type="entry name" value="ATP_grasp_subdomain_1"/>
</dbReference>
<protein>
    <submittedName>
        <fullName evidence="3">Carboxylate--amine ligase</fullName>
    </submittedName>
</protein>
<dbReference type="GO" id="GO:0016874">
    <property type="term" value="F:ligase activity"/>
    <property type="evidence" value="ECO:0007669"/>
    <property type="project" value="UniProtKB-KW"/>
</dbReference>